<evidence type="ECO:0000256" key="1">
    <source>
        <dbReference type="ARBA" id="ARBA00023015"/>
    </source>
</evidence>
<keyword evidence="6" id="KW-1185">Reference proteome</keyword>
<evidence type="ECO:0000313" key="6">
    <source>
        <dbReference type="Proteomes" id="UP001597393"/>
    </source>
</evidence>
<keyword evidence="3" id="KW-0804">Transcription</keyword>
<dbReference type="Proteomes" id="UP001597393">
    <property type="component" value="Unassembled WGS sequence"/>
</dbReference>
<comment type="caution">
    <text evidence="5">The sequence shown here is derived from an EMBL/GenBank/DDBJ whole genome shotgun (WGS) entry which is preliminary data.</text>
</comment>
<dbReference type="PANTHER" id="PTHR47893:SF1">
    <property type="entry name" value="REGULATORY PROTEIN PCHR"/>
    <property type="match status" value="1"/>
</dbReference>
<dbReference type="PROSITE" id="PS00041">
    <property type="entry name" value="HTH_ARAC_FAMILY_1"/>
    <property type="match status" value="1"/>
</dbReference>
<gene>
    <name evidence="5" type="ORF">ACFSQ3_12805</name>
</gene>
<accession>A0ABW5NLD1</accession>
<dbReference type="InterPro" id="IPR053142">
    <property type="entry name" value="PchR_regulatory_protein"/>
</dbReference>
<organism evidence="5 6">
    <name type="scientific">Sphingobacterium corticis</name>
    <dbReference type="NCBI Taxonomy" id="1812823"/>
    <lineage>
        <taxon>Bacteria</taxon>
        <taxon>Pseudomonadati</taxon>
        <taxon>Bacteroidota</taxon>
        <taxon>Sphingobacteriia</taxon>
        <taxon>Sphingobacteriales</taxon>
        <taxon>Sphingobacteriaceae</taxon>
        <taxon>Sphingobacterium</taxon>
    </lineage>
</organism>
<dbReference type="InterPro" id="IPR009057">
    <property type="entry name" value="Homeodomain-like_sf"/>
</dbReference>
<evidence type="ECO:0000256" key="3">
    <source>
        <dbReference type="ARBA" id="ARBA00023163"/>
    </source>
</evidence>
<name>A0ABW5NLD1_9SPHI</name>
<evidence type="ECO:0000313" key="5">
    <source>
        <dbReference type="EMBL" id="MFD2599832.1"/>
    </source>
</evidence>
<dbReference type="SMART" id="SM00342">
    <property type="entry name" value="HTH_ARAC"/>
    <property type="match status" value="1"/>
</dbReference>
<dbReference type="RefSeq" id="WP_380869956.1">
    <property type="nucleotide sequence ID" value="NZ_JBHUMA010000006.1"/>
</dbReference>
<feature type="domain" description="HTH araC/xylS-type" evidence="4">
    <location>
        <begin position="228"/>
        <end position="326"/>
    </location>
</feature>
<keyword evidence="1" id="KW-0805">Transcription regulation</keyword>
<dbReference type="Pfam" id="PF12833">
    <property type="entry name" value="HTH_18"/>
    <property type="match status" value="1"/>
</dbReference>
<dbReference type="SUPFAM" id="SSF46689">
    <property type="entry name" value="Homeodomain-like"/>
    <property type="match status" value="1"/>
</dbReference>
<dbReference type="InterPro" id="IPR018060">
    <property type="entry name" value="HTH_AraC"/>
</dbReference>
<dbReference type="PRINTS" id="PR00032">
    <property type="entry name" value="HTHARAC"/>
</dbReference>
<evidence type="ECO:0000256" key="2">
    <source>
        <dbReference type="ARBA" id="ARBA00023125"/>
    </source>
</evidence>
<evidence type="ECO:0000259" key="4">
    <source>
        <dbReference type="PROSITE" id="PS01124"/>
    </source>
</evidence>
<keyword evidence="2" id="KW-0238">DNA-binding</keyword>
<dbReference type="InterPro" id="IPR020449">
    <property type="entry name" value="Tscrpt_reg_AraC-type_HTH"/>
</dbReference>
<dbReference type="PANTHER" id="PTHR47893">
    <property type="entry name" value="REGULATORY PROTEIN PCHR"/>
    <property type="match status" value="1"/>
</dbReference>
<dbReference type="InterPro" id="IPR018062">
    <property type="entry name" value="HTH_AraC-typ_CS"/>
</dbReference>
<dbReference type="EMBL" id="JBHUMA010000006">
    <property type="protein sequence ID" value="MFD2599832.1"/>
    <property type="molecule type" value="Genomic_DNA"/>
</dbReference>
<protein>
    <submittedName>
        <fullName evidence="5">Helix-turn-helix domain-containing protein</fullName>
    </submittedName>
</protein>
<sequence>MSSILSGSDFENFKLTDGSISTSRIHHDSELSRYAIPQGQLQFVQQAIGSDMLMVQSEYNISEDVQIAGKGDSCLLEIQCNLSSQDIFYRTKYSGDQRSKMQSANISFLAADDNQADIFFQEGAIYETFDIHISTHCLTKYAGESRKMDAFINEITAGRSAMLSPTGISTQGAIYQCIQSMRGCSFDGLTRKIYLESKVYELIALLHDGAEQTASNFVLNTRDVEAIHLAAALIKQNLAQPPTILKLARDVGINQTKLKMGFKTLYQQTIFGYLQTFRMNEARRYLLDSQLPIEQIAQLVGYQNVSNFSAAFKRTQGMSPLKVRHQL</sequence>
<dbReference type="PROSITE" id="PS01124">
    <property type="entry name" value="HTH_ARAC_FAMILY_2"/>
    <property type="match status" value="1"/>
</dbReference>
<proteinExistence type="predicted"/>
<reference evidence="6" key="1">
    <citation type="journal article" date="2019" name="Int. J. Syst. Evol. Microbiol.">
        <title>The Global Catalogue of Microorganisms (GCM) 10K type strain sequencing project: providing services to taxonomists for standard genome sequencing and annotation.</title>
        <authorList>
            <consortium name="The Broad Institute Genomics Platform"/>
            <consortium name="The Broad Institute Genome Sequencing Center for Infectious Disease"/>
            <person name="Wu L."/>
            <person name="Ma J."/>
        </authorList>
    </citation>
    <scope>NUCLEOTIDE SEQUENCE [LARGE SCALE GENOMIC DNA]</scope>
    <source>
        <strain evidence="6">KCTC 42248</strain>
    </source>
</reference>
<dbReference type="Gene3D" id="1.10.10.60">
    <property type="entry name" value="Homeodomain-like"/>
    <property type="match status" value="1"/>
</dbReference>